<evidence type="ECO:0000256" key="2">
    <source>
        <dbReference type="ARBA" id="ARBA00007362"/>
    </source>
</evidence>
<evidence type="ECO:0000256" key="3">
    <source>
        <dbReference type="ARBA" id="ARBA00022475"/>
    </source>
</evidence>
<protein>
    <submittedName>
        <fullName evidence="9">Drug/metabolite transporter (DMT)-like permease</fullName>
    </submittedName>
</protein>
<dbReference type="Pfam" id="PF00892">
    <property type="entry name" value="EamA"/>
    <property type="match status" value="2"/>
</dbReference>
<feature type="domain" description="EamA" evidence="8">
    <location>
        <begin position="158"/>
        <end position="289"/>
    </location>
</feature>
<dbReference type="OrthoDB" id="9805239at2"/>
<comment type="similarity">
    <text evidence="2">Belongs to the EamA transporter family.</text>
</comment>
<gene>
    <name evidence="9" type="ORF">DFO73_109184</name>
</gene>
<evidence type="ECO:0000256" key="7">
    <source>
        <dbReference type="SAM" id="Phobius"/>
    </source>
</evidence>
<evidence type="ECO:0000256" key="4">
    <source>
        <dbReference type="ARBA" id="ARBA00022692"/>
    </source>
</evidence>
<feature type="transmembrane region" description="Helical" evidence="7">
    <location>
        <begin position="275"/>
        <end position="292"/>
    </location>
</feature>
<dbReference type="SUPFAM" id="SSF103481">
    <property type="entry name" value="Multidrug resistance efflux transporter EmrE"/>
    <property type="match status" value="2"/>
</dbReference>
<feature type="transmembrane region" description="Helical" evidence="7">
    <location>
        <begin position="222"/>
        <end position="240"/>
    </location>
</feature>
<feature type="transmembrane region" description="Helical" evidence="7">
    <location>
        <begin position="191"/>
        <end position="210"/>
    </location>
</feature>
<evidence type="ECO:0000256" key="6">
    <source>
        <dbReference type="ARBA" id="ARBA00023136"/>
    </source>
</evidence>
<dbReference type="RefSeq" id="WP_110065973.1">
    <property type="nucleotide sequence ID" value="NZ_QGTW01000009.1"/>
</dbReference>
<dbReference type="PANTHER" id="PTHR32322:SF18">
    <property type="entry name" value="S-ADENOSYLMETHIONINE_S-ADENOSYLHOMOCYSTEINE TRANSPORTER"/>
    <property type="match status" value="1"/>
</dbReference>
<proteinExistence type="inferred from homology"/>
<reference evidence="9 10" key="1">
    <citation type="submission" date="2018-05" db="EMBL/GenBank/DDBJ databases">
        <title>Freshwater and sediment microbial communities from various areas in North America, analyzing microbe dynamics in response to fracking.</title>
        <authorList>
            <person name="Lamendella R."/>
        </authorList>
    </citation>
    <scope>NUCLEOTIDE SEQUENCE [LARGE SCALE GENOMIC DNA]</scope>
    <source>
        <strain evidence="9 10">15_TX</strain>
    </source>
</reference>
<keyword evidence="3" id="KW-1003">Cell membrane</keyword>
<evidence type="ECO:0000313" key="10">
    <source>
        <dbReference type="Proteomes" id="UP000247150"/>
    </source>
</evidence>
<feature type="transmembrane region" description="Helical" evidence="7">
    <location>
        <begin position="130"/>
        <end position="153"/>
    </location>
</feature>
<evidence type="ECO:0000259" key="8">
    <source>
        <dbReference type="Pfam" id="PF00892"/>
    </source>
</evidence>
<dbReference type="InterPro" id="IPR037185">
    <property type="entry name" value="EmrE-like"/>
</dbReference>
<dbReference type="Gene3D" id="1.10.3730.20">
    <property type="match status" value="1"/>
</dbReference>
<dbReference type="InterPro" id="IPR000620">
    <property type="entry name" value="EamA_dom"/>
</dbReference>
<keyword evidence="4 7" id="KW-0812">Transmembrane</keyword>
<evidence type="ECO:0000313" key="9">
    <source>
        <dbReference type="EMBL" id="PWW27018.1"/>
    </source>
</evidence>
<dbReference type="PANTHER" id="PTHR32322">
    <property type="entry name" value="INNER MEMBRANE TRANSPORTER"/>
    <property type="match status" value="1"/>
</dbReference>
<feature type="transmembrane region" description="Helical" evidence="7">
    <location>
        <begin position="96"/>
        <end position="118"/>
    </location>
</feature>
<sequence length="311" mass="33886">MKKRLWVIYGMLTLATATWGSAFIAGKFAVQSFEPATVAFLRFFGAAILLFPLMWVMEKDRKKPTLKDHGLFVLLGLTGIALYNICFFLATKHEPVIKSSLFIASNPVLIVLLSGLFLKEKITINSIIGMAIALAGVVFIITDGHVLTLFQYGFEPIDFVLLGAVVSWAIYSVVGKVVLKKFSSVESTTYAVAYGTLFLLPFTLAETSWLDVQEASLTTWAAIAHMSIFVTVVSFVMYYNGIKEVGAAKASIFINVMPVSAVIMATIFLGETFTLAHGIGAGFVLTGVYAGTNPNLFKRKPRGNIVKNKPA</sequence>
<feature type="transmembrane region" description="Helical" evidence="7">
    <location>
        <begin position="252"/>
        <end position="269"/>
    </location>
</feature>
<name>A0A2V2ZRP5_9BACI</name>
<feature type="transmembrane region" description="Helical" evidence="7">
    <location>
        <begin position="69"/>
        <end position="90"/>
    </location>
</feature>
<feature type="transmembrane region" description="Helical" evidence="7">
    <location>
        <begin position="159"/>
        <end position="179"/>
    </location>
</feature>
<comment type="subcellular location">
    <subcellularLocation>
        <location evidence="1">Cell membrane</location>
        <topology evidence="1">Multi-pass membrane protein</topology>
    </subcellularLocation>
</comment>
<evidence type="ECO:0000256" key="1">
    <source>
        <dbReference type="ARBA" id="ARBA00004651"/>
    </source>
</evidence>
<evidence type="ECO:0000256" key="5">
    <source>
        <dbReference type="ARBA" id="ARBA00022989"/>
    </source>
</evidence>
<dbReference type="InterPro" id="IPR050638">
    <property type="entry name" value="AA-Vitamin_Transporters"/>
</dbReference>
<comment type="caution">
    <text evidence="9">The sequence shown here is derived from an EMBL/GenBank/DDBJ whole genome shotgun (WGS) entry which is preliminary data.</text>
</comment>
<organism evidence="9 10">
    <name type="scientific">Cytobacillus oceanisediminis</name>
    <dbReference type="NCBI Taxonomy" id="665099"/>
    <lineage>
        <taxon>Bacteria</taxon>
        <taxon>Bacillati</taxon>
        <taxon>Bacillota</taxon>
        <taxon>Bacilli</taxon>
        <taxon>Bacillales</taxon>
        <taxon>Bacillaceae</taxon>
        <taxon>Cytobacillus</taxon>
    </lineage>
</organism>
<keyword evidence="5 7" id="KW-1133">Transmembrane helix</keyword>
<feature type="domain" description="EamA" evidence="8">
    <location>
        <begin position="11"/>
        <end position="141"/>
    </location>
</feature>
<dbReference type="GO" id="GO:0005886">
    <property type="term" value="C:plasma membrane"/>
    <property type="evidence" value="ECO:0007669"/>
    <property type="project" value="UniProtKB-SubCell"/>
</dbReference>
<dbReference type="AlphaFoldDB" id="A0A2V2ZRP5"/>
<keyword evidence="6 7" id="KW-0472">Membrane</keyword>
<dbReference type="Proteomes" id="UP000247150">
    <property type="component" value="Unassembled WGS sequence"/>
</dbReference>
<dbReference type="EMBL" id="QGTW01000009">
    <property type="protein sequence ID" value="PWW27018.1"/>
    <property type="molecule type" value="Genomic_DNA"/>
</dbReference>
<feature type="transmembrane region" description="Helical" evidence="7">
    <location>
        <begin position="36"/>
        <end position="57"/>
    </location>
</feature>
<accession>A0A2V2ZRP5</accession>